<name>A0ABR2YPU6_9CHLO</name>
<dbReference type="SUPFAM" id="SSF82199">
    <property type="entry name" value="SET domain"/>
    <property type="match status" value="1"/>
</dbReference>
<protein>
    <recommendedName>
        <fullName evidence="8">SET domain-containing protein</fullName>
    </recommendedName>
</protein>
<organism evidence="6 7">
    <name type="scientific">Coccomyxa subellipsoidea</name>
    <dbReference type="NCBI Taxonomy" id="248742"/>
    <lineage>
        <taxon>Eukaryota</taxon>
        <taxon>Viridiplantae</taxon>
        <taxon>Chlorophyta</taxon>
        <taxon>core chlorophytes</taxon>
        <taxon>Trebouxiophyceae</taxon>
        <taxon>Trebouxiophyceae incertae sedis</taxon>
        <taxon>Coccomyxaceae</taxon>
        <taxon>Coccomyxa</taxon>
    </lineage>
</organism>
<dbReference type="Proteomes" id="UP001491310">
    <property type="component" value="Unassembled WGS sequence"/>
</dbReference>
<dbReference type="InterPro" id="IPR052097">
    <property type="entry name" value="SET-MYND_domain_protein"/>
</dbReference>
<evidence type="ECO:0000256" key="2">
    <source>
        <dbReference type="ARBA" id="ARBA00022679"/>
    </source>
</evidence>
<keyword evidence="3" id="KW-0949">S-adenosyl-L-methionine</keyword>
<evidence type="ECO:0000256" key="5">
    <source>
        <dbReference type="SAM" id="SignalP"/>
    </source>
</evidence>
<reference evidence="6 7" key="1">
    <citation type="journal article" date="2024" name="Nat. Commun.">
        <title>Phylogenomics reveals the evolutionary origins of lichenization in chlorophyte algae.</title>
        <authorList>
            <person name="Puginier C."/>
            <person name="Libourel C."/>
            <person name="Otte J."/>
            <person name="Skaloud P."/>
            <person name="Haon M."/>
            <person name="Grisel S."/>
            <person name="Petersen M."/>
            <person name="Berrin J.G."/>
            <person name="Delaux P.M."/>
            <person name="Dal Grande F."/>
            <person name="Keller J."/>
        </authorList>
    </citation>
    <scope>NUCLEOTIDE SEQUENCE [LARGE SCALE GENOMIC DNA]</scope>
    <source>
        <strain evidence="6 7">SAG 216-7</strain>
    </source>
</reference>
<dbReference type="Gene3D" id="1.25.40.10">
    <property type="entry name" value="Tetratricopeptide repeat domain"/>
    <property type="match status" value="1"/>
</dbReference>
<evidence type="ECO:0000313" key="7">
    <source>
        <dbReference type="Proteomes" id="UP001491310"/>
    </source>
</evidence>
<evidence type="ECO:0000256" key="3">
    <source>
        <dbReference type="ARBA" id="ARBA00022691"/>
    </source>
</evidence>
<proteinExistence type="predicted"/>
<dbReference type="PANTHER" id="PTHR46165">
    <property type="entry name" value="SET AND MYND DOMAIN-CONTAINING PROTEIN 4"/>
    <property type="match status" value="1"/>
</dbReference>
<gene>
    <name evidence="6" type="ORF">WJX75_005066</name>
</gene>
<keyword evidence="1" id="KW-0489">Methyltransferase</keyword>
<dbReference type="EMBL" id="JALJOT010000007">
    <property type="protein sequence ID" value="KAK9908948.1"/>
    <property type="molecule type" value="Genomic_DNA"/>
</dbReference>
<feature type="region of interest" description="Disordered" evidence="4">
    <location>
        <begin position="343"/>
        <end position="363"/>
    </location>
</feature>
<feature type="chain" id="PRO_5046067207" description="SET domain-containing protein" evidence="5">
    <location>
        <begin position="47"/>
        <end position="363"/>
    </location>
</feature>
<dbReference type="Gene3D" id="2.170.270.10">
    <property type="entry name" value="SET domain"/>
    <property type="match status" value="1"/>
</dbReference>
<accession>A0ABR2YPU6</accession>
<feature type="signal peptide" evidence="5">
    <location>
        <begin position="1"/>
        <end position="46"/>
    </location>
</feature>
<keyword evidence="5" id="KW-0732">Signal</keyword>
<evidence type="ECO:0000256" key="4">
    <source>
        <dbReference type="SAM" id="MobiDB-lite"/>
    </source>
</evidence>
<comment type="caution">
    <text evidence="6">The sequence shown here is derived from an EMBL/GenBank/DDBJ whole genome shotgun (WGS) entry which is preliminary data.</text>
</comment>
<evidence type="ECO:0000256" key="1">
    <source>
        <dbReference type="ARBA" id="ARBA00022603"/>
    </source>
</evidence>
<dbReference type="InterPro" id="IPR046341">
    <property type="entry name" value="SET_dom_sf"/>
</dbReference>
<sequence>MYVHCVQGLPKTAVPLLLGSFAAACGHPLSGMSACVLLLATRLAAAAQGTCQDGVTGLETHARDVSSHQLFQEAVMCCVAATCAGIDRHLVMKAYRQVVINAIAITPLEHASAEDRLGLAIYPQAAMLNHACMPNVAAAFTGRRLHIHAVSDLAPGTTLRFCYGPQAGESVREVRRRQLMEQYHFLCRCSACEAGFSGAQEAMMVGIKCQTCGGPVVPSLECPAGLCSLQELPSGLAESGTCYGCGAGMDEAEQRECIARLSQAHAVYIRACGLLSQEGAVPAEAMRLMQICLEVQESVLVPGNQVLGRTHDALARAHAQHGDKQHARLHAQRALETVTENYGGGHPVVAHQSERLQSLAVRQ</sequence>
<dbReference type="InterPro" id="IPR011990">
    <property type="entry name" value="TPR-like_helical_dom_sf"/>
</dbReference>
<keyword evidence="7" id="KW-1185">Reference proteome</keyword>
<evidence type="ECO:0000313" key="6">
    <source>
        <dbReference type="EMBL" id="KAK9908948.1"/>
    </source>
</evidence>
<evidence type="ECO:0008006" key="8">
    <source>
        <dbReference type="Google" id="ProtNLM"/>
    </source>
</evidence>
<dbReference type="PANTHER" id="PTHR46165:SF2">
    <property type="entry name" value="SET AND MYND DOMAIN-CONTAINING PROTEIN 4"/>
    <property type="match status" value="1"/>
</dbReference>
<keyword evidence="2" id="KW-0808">Transferase</keyword>